<sequence length="286" mass="29306">MSQSRVVVGVDGSPLSKAAVVQAAHFASTRGMTLHVLHAFAPDLPMLGFGVLSDREAVTTHGRQLLENAVARAHAAHPGLTVTTALHDGYASQSLIASSHTAALVVLGSTGHGVLSLTSMGAVAMQVLTHAHCPVLVVGHPRTSAPEPGSRVVAGVDGSPSSLEALRTAVREASILRGSVEVVHAWQARGASDPTLANASSWEEYVAGVESLVEEAVAELRPEHADTAVEVRVVRDEPVHALAASSADASLVVVGARGSGGFDGLHVGSTALRLVGRSECPVLVSR</sequence>
<evidence type="ECO:0000313" key="4">
    <source>
        <dbReference type="Proteomes" id="UP000515976"/>
    </source>
</evidence>
<reference evidence="3 4" key="1">
    <citation type="submission" date="2020-08" db="EMBL/GenBank/DDBJ databases">
        <title>Genome sequence of Phycicoccus endophyticus JCM 31784T.</title>
        <authorList>
            <person name="Hyun D.-W."/>
            <person name="Bae J.-W."/>
        </authorList>
    </citation>
    <scope>NUCLEOTIDE SEQUENCE [LARGE SCALE GENOMIC DNA]</scope>
    <source>
        <strain evidence="3 4">JCM 31784</strain>
    </source>
</reference>
<dbReference type="Pfam" id="PF00582">
    <property type="entry name" value="Usp"/>
    <property type="match status" value="2"/>
</dbReference>
<dbReference type="SUPFAM" id="SSF52402">
    <property type="entry name" value="Adenine nucleotide alpha hydrolases-like"/>
    <property type="match status" value="2"/>
</dbReference>
<organism evidence="3 4">
    <name type="scientific">Phycicoccus endophyticus</name>
    <dbReference type="NCBI Taxonomy" id="1690220"/>
    <lineage>
        <taxon>Bacteria</taxon>
        <taxon>Bacillati</taxon>
        <taxon>Actinomycetota</taxon>
        <taxon>Actinomycetes</taxon>
        <taxon>Micrococcales</taxon>
        <taxon>Intrasporangiaceae</taxon>
        <taxon>Phycicoccus</taxon>
    </lineage>
</organism>
<proteinExistence type="inferred from homology"/>
<evidence type="ECO:0000256" key="1">
    <source>
        <dbReference type="ARBA" id="ARBA00008791"/>
    </source>
</evidence>
<dbReference type="RefSeq" id="WP_166105105.1">
    <property type="nucleotide sequence ID" value="NZ_BMMY01000001.1"/>
</dbReference>
<protein>
    <submittedName>
        <fullName evidence="3">Universal stress protein</fullName>
    </submittedName>
</protein>
<evidence type="ECO:0000259" key="2">
    <source>
        <dbReference type="Pfam" id="PF00582"/>
    </source>
</evidence>
<feature type="domain" description="UspA" evidence="2">
    <location>
        <begin position="151"/>
        <end position="286"/>
    </location>
</feature>
<dbReference type="EMBL" id="CP060712">
    <property type="protein sequence ID" value="QNN50707.1"/>
    <property type="molecule type" value="Genomic_DNA"/>
</dbReference>
<dbReference type="InterPro" id="IPR014729">
    <property type="entry name" value="Rossmann-like_a/b/a_fold"/>
</dbReference>
<name>A0A7G9R532_9MICO</name>
<dbReference type="PANTHER" id="PTHR46268:SF6">
    <property type="entry name" value="UNIVERSAL STRESS PROTEIN UP12"/>
    <property type="match status" value="1"/>
</dbReference>
<dbReference type="Gene3D" id="3.40.50.620">
    <property type="entry name" value="HUPs"/>
    <property type="match status" value="2"/>
</dbReference>
<accession>A0A7G9R532</accession>
<dbReference type="InterPro" id="IPR006016">
    <property type="entry name" value="UspA"/>
</dbReference>
<dbReference type="InterPro" id="IPR006015">
    <property type="entry name" value="Universal_stress_UspA"/>
</dbReference>
<evidence type="ECO:0000313" key="3">
    <source>
        <dbReference type="EMBL" id="QNN50707.1"/>
    </source>
</evidence>
<keyword evidence="4" id="KW-1185">Reference proteome</keyword>
<dbReference type="AlphaFoldDB" id="A0A7G9R532"/>
<dbReference type="Proteomes" id="UP000515976">
    <property type="component" value="Chromosome"/>
</dbReference>
<dbReference type="PANTHER" id="PTHR46268">
    <property type="entry name" value="STRESS RESPONSE PROTEIN NHAX"/>
    <property type="match status" value="1"/>
</dbReference>
<dbReference type="KEGG" id="pei:H9L10_07155"/>
<feature type="domain" description="UspA" evidence="2">
    <location>
        <begin position="5"/>
        <end position="138"/>
    </location>
</feature>
<comment type="similarity">
    <text evidence="1">Belongs to the universal stress protein A family.</text>
</comment>
<dbReference type="PRINTS" id="PR01438">
    <property type="entry name" value="UNVRSLSTRESS"/>
</dbReference>
<gene>
    <name evidence="3" type="ORF">H9L10_07155</name>
</gene>